<dbReference type="EMBL" id="HG739196">
    <property type="protein sequence ID" value="CDP15954.1"/>
    <property type="molecule type" value="Genomic_DNA"/>
</dbReference>
<dbReference type="PANTHER" id="PTHR33785:SF12">
    <property type="entry name" value="DUF1685 FAMILY PROTEIN"/>
    <property type="match status" value="1"/>
</dbReference>
<accession>A0A068V602</accession>
<dbReference type="InParanoid" id="A0A068V602"/>
<protein>
    <recommendedName>
        <fullName evidence="3">DUF1685 domain-containing protein</fullName>
    </recommendedName>
</protein>
<dbReference type="Gramene" id="CDP15954">
    <property type="protein sequence ID" value="CDP15954"/>
    <property type="gene ID" value="GSCOC_T00016879001"/>
</dbReference>
<evidence type="ECO:0000313" key="1">
    <source>
        <dbReference type="EMBL" id="CDP15954.1"/>
    </source>
</evidence>
<evidence type="ECO:0000313" key="2">
    <source>
        <dbReference type="Proteomes" id="UP000295252"/>
    </source>
</evidence>
<organism evidence="1 2">
    <name type="scientific">Coffea canephora</name>
    <name type="common">Robusta coffee</name>
    <dbReference type="NCBI Taxonomy" id="49390"/>
    <lineage>
        <taxon>Eukaryota</taxon>
        <taxon>Viridiplantae</taxon>
        <taxon>Streptophyta</taxon>
        <taxon>Embryophyta</taxon>
        <taxon>Tracheophyta</taxon>
        <taxon>Spermatophyta</taxon>
        <taxon>Magnoliopsida</taxon>
        <taxon>eudicotyledons</taxon>
        <taxon>Gunneridae</taxon>
        <taxon>Pentapetalae</taxon>
        <taxon>asterids</taxon>
        <taxon>lamiids</taxon>
        <taxon>Gentianales</taxon>
        <taxon>Rubiaceae</taxon>
        <taxon>Ixoroideae</taxon>
        <taxon>Gardenieae complex</taxon>
        <taxon>Bertiereae - Coffeeae clade</taxon>
        <taxon>Coffeeae</taxon>
        <taxon>Coffea</taxon>
    </lineage>
</organism>
<reference evidence="2" key="1">
    <citation type="journal article" date="2014" name="Science">
        <title>The coffee genome provides insight into the convergent evolution of caffeine biosynthesis.</title>
        <authorList>
            <person name="Denoeud F."/>
            <person name="Carretero-Paulet L."/>
            <person name="Dereeper A."/>
            <person name="Droc G."/>
            <person name="Guyot R."/>
            <person name="Pietrella M."/>
            <person name="Zheng C."/>
            <person name="Alberti A."/>
            <person name="Anthony F."/>
            <person name="Aprea G."/>
            <person name="Aury J.M."/>
            <person name="Bento P."/>
            <person name="Bernard M."/>
            <person name="Bocs S."/>
            <person name="Campa C."/>
            <person name="Cenci A."/>
            <person name="Combes M.C."/>
            <person name="Crouzillat D."/>
            <person name="Da Silva C."/>
            <person name="Daddiego L."/>
            <person name="De Bellis F."/>
            <person name="Dussert S."/>
            <person name="Garsmeur O."/>
            <person name="Gayraud T."/>
            <person name="Guignon V."/>
            <person name="Jahn K."/>
            <person name="Jamilloux V."/>
            <person name="Joet T."/>
            <person name="Labadie K."/>
            <person name="Lan T."/>
            <person name="Leclercq J."/>
            <person name="Lepelley M."/>
            <person name="Leroy T."/>
            <person name="Li L.T."/>
            <person name="Librado P."/>
            <person name="Lopez L."/>
            <person name="Munoz A."/>
            <person name="Noel B."/>
            <person name="Pallavicini A."/>
            <person name="Perrotta G."/>
            <person name="Poncet V."/>
            <person name="Pot D."/>
            <person name="Priyono X."/>
            <person name="Rigoreau M."/>
            <person name="Rouard M."/>
            <person name="Rozas J."/>
            <person name="Tranchant-Dubreuil C."/>
            <person name="VanBuren R."/>
            <person name="Zhang Q."/>
            <person name="Andrade A.C."/>
            <person name="Argout X."/>
            <person name="Bertrand B."/>
            <person name="de Kochko A."/>
            <person name="Graziosi G."/>
            <person name="Henry R.J."/>
            <person name="Jayarama X."/>
            <person name="Ming R."/>
            <person name="Nagai C."/>
            <person name="Rounsley S."/>
            <person name="Sankoff D."/>
            <person name="Giuliano G."/>
            <person name="Albert V.A."/>
            <person name="Wincker P."/>
            <person name="Lashermes P."/>
        </authorList>
    </citation>
    <scope>NUCLEOTIDE SEQUENCE [LARGE SCALE GENOMIC DNA]</scope>
    <source>
        <strain evidence="2">cv. DH200-94</strain>
    </source>
</reference>
<dbReference type="AlphaFoldDB" id="A0A068V602"/>
<dbReference type="FunCoup" id="A0A068V602">
    <property type="interactions" value="48"/>
</dbReference>
<dbReference type="OrthoDB" id="1911878at2759"/>
<dbReference type="Proteomes" id="UP000295252">
    <property type="component" value="Chromosome VII"/>
</dbReference>
<gene>
    <name evidence="1" type="ORF">GSCOC_T00016879001</name>
</gene>
<dbReference type="STRING" id="49390.A0A068V602"/>
<dbReference type="OMA" id="SNINRPY"/>
<dbReference type="PANTHER" id="PTHR33785">
    <property type="entry name" value="OS06G0550800 PROTEIN"/>
    <property type="match status" value="1"/>
</dbReference>
<proteinExistence type="predicted"/>
<dbReference type="PhylomeDB" id="A0A068V602"/>
<name>A0A068V602_COFCA</name>
<keyword evidence="2" id="KW-1185">Reference proteome</keyword>
<evidence type="ECO:0008006" key="3">
    <source>
        <dbReference type="Google" id="ProtNLM"/>
    </source>
</evidence>
<sequence>MAAEEILKLFDSYWFEHGIFTSKHCLASSTSKPIHDQEEHELEKSKLASIVNLQVRSLSDHCVSYDTGFSPNAASSKSAISTPTLPKILSGVEVSDFSERIEEQEKIETTTTKKFSNRRRRSRGISRSLSELEYEELKGFMDLGFVFTEEDKSSSLASIIPGLQRWGKQGSNELVHDKYAVSRPYLSEAWGVLNQRKVNKLPVRRRFPDVDNEINMKDQLKAWAQTVASTVR</sequence>